<sequence length="856" mass="87433">MKGIAFLSGILGGLLTSGIILPVLAQVTSDGTTNTTVNPSSNNFNILNGIQKGNNLFHSFKEFSIPKGSSATFNNSTNVVNIINRVTGGNISNIDGLIKANGSANFFLINPAGIVFGKNASLDIGGSFLGTTAESLLFEDGFEFSAVNAQSEPLLTVSVPLGLQMGSNPGDITVRGNGHNQTYTTGNGFPFDRSNSTVGLEVLNGKTIGLIGGNILLESGVLTAEGGLIELGAVGQNNTQVVNLNSTAKGWDFGYEGITNFGDIVLNERSLVDASGAGSGSIHLQGRKVELNNASTLLIQNVGTTPAGAIQVDATESFVMQGNSLEGLAISEIRTGNLDAGKGADIVIETQQLTIRDGAQAGTRTFGSGSGGDIKVRSTDQIEVNGFAPGNSVLVSTIGSSNFGSAGSSGNVSISTDRLKIADGGIIAPVSFGVSAGGNLSVEATEMIEVSGVAAPTLSSSIIGVIAFASGDAGDLTINTAQMKVTNGGVITSSTLASGAAGDLIINASESVEVEGEFRAGSAILSSTISAASDLSTPTLRQAIGLPPFPTGESGNLTINTPTLRVLNQGTVSVRNDGTSGNAGNLNINADAVVLNNQGSLTALARDGRGGDIVLDAKTLDISNGANILASTESGTGGNIELNLQELLLMRNQSPINTESLGIGNGGNITINSPIILGLENSDIIANAVEGMGGNIDITTSGIFGLEFRDSLTPESDITASSQFGINGTVEINNISIDPSSGLTELPVKLTDSSQQISTGCSRNTDSAFVATGKGGIPQNPNERVDLNRAWSDIRDLSVFRKPHNISEITSISTKPVIVEATGFIRNTKGEIELVAVKNKPLKTKQIAECSGANAS</sequence>
<dbReference type="Gene3D" id="2.160.20.10">
    <property type="entry name" value="Single-stranded right-handed beta-helix, Pectin lyase-like"/>
    <property type="match status" value="2"/>
</dbReference>
<dbReference type="SUPFAM" id="SSF51126">
    <property type="entry name" value="Pectin lyase-like"/>
    <property type="match status" value="3"/>
</dbReference>
<dbReference type="OrthoDB" id="524333at2"/>
<keyword evidence="3" id="KW-1185">Reference proteome</keyword>
<feature type="domain" description="Filamentous haemagglutinin FhaB/tRNA nuclease CdiA-like TPS" evidence="1">
    <location>
        <begin position="28"/>
        <end position="139"/>
    </location>
</feature>
<evidence type="ECO:0000259" key="1">
    <source>
        <dbReference type="SMART" id="SM00912"/>
    </source>
</evidence>
<reference evidence="2 3" key="1">
    <citation type="submission" date="2017-06" db="EMBL/GenBank/DDBJ databases">
        <title>Genome sequencing of cyanobaciteial culture collection at National Institute for Environmental Studies (NIES).</title>
        <authorList>
            <person name="Hirose Y."/>
            <person name="Shimura Y."/>
            <person name="Fujisawa T."/>
            <person name="Nakamura Y."/>
            <person name="Kawachi M."/>
        </authorList>
    </citation>
    <scope>NUCLEOTIDE SEQUENCE [LARGE SCALE GENOMIC DNA]</scope>
    <source>
        <strain evidence="2 3">NIES-267</strain>
    </source>
</reference>
<accession>A0A1Z4LP56</accession>
<dbReference type="SMART" id="SM00912">
    <property type="entry name" value="Haemagg_act"/>
    <property type="match status" value="1"/>
</dbReference>
<dbReference type="AlphaFoldDB" id="A0A1Z4LP56"/>
<evidence type="ECO:0000313" key="3">
    <source>
        <dbReference type="Proteomes" id="UP000218418"/>
    </source>
</evidence>
<evidence type="ECO:0000313" key="2">
    <source>
        <dbReference type="EMBL" id="BAY83035.1"/>
    </source>
</evidence>
<organism evidence="2 3">
    <name type="scientific">Calothrix parasitica NIES-267</name>
    <dbReference type="NCBI Taxonomy" id="1973488"/>
    <lineage>
        <taxon>Bacteria</taxon>
        <taxon>Bacillati</taxon>
        <taxon>Cyanobacteriota</taxon>
        <taxon>Cyanophyceae</taxon>
        <taxon>Nostocales</taxon>
        <taxon>Calotrichaceae</taxon>
        <taxon>Calothrix</taxon>
    </lineage>
</organism>
<proteinExistence type="predicted"/>
<dbReference type="InterPro" id="IPR008638">
    <property type="entry name" value="FhaB/CdiA-like_TPS"/>
</dbReference>
<dbReference type="EMBL" id="AP018227">
    <property type="protein sequence ID" value="BAY83035.1"/>
    <property type="molecule type" value="Genomic_DNA"/>
</dbReference>
<dbReference type="Proteomes" id="UP000218418">
    <property type="component" value="Chromosome"/>
</dbReference>
<dbReference type="Pfam" id="PF05860">
    <property type="entry name" value="TPS"/>
    <property type="match status" value="1"/>
</dbReference>
<dbReference type="InterPro" id="IPR011050">
    <property type="entry name" value="Pectin_lyase_fold/virulence"/>
</dbReference>
<name>A0A1Z4LP56_9CYAN</name>
<protein>
    <submittedName>
        <fullName evidence="2">Filamentous hemagglutinin-like protein</fullName>
    </submittedName>
</protein>
<gene>
    <name evidence="2" type="ORF">NIES267_25210</name>
</gene>
<dbReference type="InterPro" id="IPR012334">
    <property type="entry name" value="Pectin_lyas_fold"/>
</dbReference>
<dbReference type="NCBIfam" id="TIGR01901">
    <property type="entry name" value="adhes_NPXG"/>
    <property type="match status" value="1"/>
</dbReference>